<dbReference type="EC" id="3.1.11.6" evidence="6"/>
<keyword evidence="4" id="KW-0378">Hydrolase</keyword>
<name>A0A0B8T1G4_9SPHI</name>
<dbReference type="eggNOG" id="COG1722">
    <property type="taxonomic scope" value="Bacteria"/>
</dbReference>
<keyword evidence="3" id="KW-0540">Nuclease</keyword>
<sequence>MDTEYTYEGAFQELQSIVADIESGQINVDDLTAKIQRAASLIAVCRAKLTSSEAEVEKLLIKLHQADEGEPKQVDEEE</sequence>
<dbReference type="InterPro" id="IPR037004">
    <property type="entry name" value="Exonuc_VII_ssu_sf"/>
</dbReference>
<dbReference type="Proteomes" id="UP000031802">
    <property type="component" value="Unassembled WGS sequence"/>
</dbReference>
<evidence type="ECO:0000256" key="2">
    <source>
        <dbReference type="ARBA" id="ARBA00022490"/>
    </source>
</evidence>
<protein>
    <recommendedName>
        <fullName evidence="6">Exodeoxyribonuclease VII small subunit</fullName>
        <ecNumber evidence="6">3.1.11.6</ecNumber>
    </recommendedName>
</protein>
<dbReference type="PATRIC" id="fig|1229276.3.peg.1517"/>
<reference evidence="8" key="1">
    <citation type="submission" date="2014-04" db="EMBL/GenBank/DDBJ databases">
        <title>Whole-Genome optical mapping and complete genome sequence of Sphingobacterium deserti sp. nov., a new spaces isolated from desert in the west of China.</title>
        <authorList>
            <person name="Teng C."/>
            <person name="Zhou Z."/>
            <person name="Li X."/>
            <person name="Chen M."/>
            <person name="Lin M."/>
            <person name="Wang L."/>
            <person name="Su S."/>
            <person name="Zhang C."/>
            <person name="Zhang W."/>
        </authorList>
    </citation>
    <scope>NUCLEOTIDE SEQUENCE [LARGE SCALE GENOMIC DNA]</scope>
    <source>
        <strain evidence="8">ACCC05744</strain>
    </source>
</reference>
<evidence type="ECO:0000313" key="8">
    <source>
        <dbReference type="Proteomes" id="UP000031802"/>
    </source>
</evidence>
<dbReference type="RefSeq" id="WP_037497179.1">
    <property type="nucleotide sequence ID" value="NZ_JJMU01000023.1"/>
</dbReference>
<evidence type="ECO:0000313" key="7">
    <source>
        <dbReference type="EMBL" id="KGE14792.1"/>
    </source>
</evidence>
<dbReference type="OrthoDB" id="9813898at2"/>
<dbReference type="GO" id="GO:0006308">
    <property type="term" value="P:DNA catabolic process"/>
    <property type="evidence" value="ECO:0007669"/>
    <property type="project" value="UniProtKB-UniRule"/>
</dbReference>
<evidence type="ECO:0000256" key="3">
    <source>
        <dbReference type="ARBA" id="ARBA00022722"/>
    </source>
</evidence>
<dbReference type="STRING" id="1229276.DI53_1466"/>
<evidence type="ECO:0000256" key="4">
    <source>
        <dbReference type="ARBA" id="ARBA00022801"/>
    </source>
</evidence>
<evidence type="ECO:0000256" key="1">
    <source>
        <dbReference type="ARBA" id="ARBA00009998"/>
    </source>
</evidence>
<dbReference type="Pfam" id="PF02609">
    <property type="entry name" value="Exonuc_VII_S"/>
    <property type="match status" value="1"/>
</dbReference>
<reference evidence="7 8" key="2">
    <citation type="journal article" date="2015" name="PLoS ONE">
        <title>Whole-Genome Optical Mapping and Finished Genome Sequence of Sphingobacterium deserti sp. nov., a New Species Isolated from the Western Desert of China.</title>
        <authorList>
            <person name="Teng C."/>
            <person name="Zhou Z."/>
            <person name="Molnar I."/>
            <person name="Li X."/>
            <person name="Tang R."/>
            <person name="Chen M."/>
            <person name="Wang L."/>
            <person name="Su S."/>
            <person name="Zhang W."/>
            <person name="Lin M."/>
        </authorList>
    </citation>
    <scope>NUCLEOTIDE SEQUENCE [LARGE SCALE GENOMIC DNA]</scope>
    <source>
        <strain evidence="8">ACCC05744</strain>
    </source>
</reference>
<evidence type="ECO:0000256" key="5">
    <source>
        <dbReference type="ARBA" id="ARBA00022839"/>
    </source>
</evidence>
<dbReference type="GO" id="GO:0009318">
    <property type="term" value="C:exodeoxyribonuclease VII complex"/>
    <property type="evidence" value="ECO:0007669"/>
    <property type="project" value="UniProtKB-UniRule"/>
</dbReference>
<dbReference type="AlphaFoldDB" id="A0A0B8T1G4"/>
<accession>A0A0B8T1G4</accession>
<organism evidence="7 8">
    <name type="scientific">Sphingobacterium deserti</name>
    <dbReference type="NCBI Taxonomy" id="1229276"/>
    <lineage>
        <taxon>Bacteria</taxon>
        <taxon>Pseudomonadati</taxon>
        <taxon>Bacteroidota</taxon>
        <taxon>Sphingobacteriia</taxon>
        <taxon>Sphingobacteriales</taxon>
        <taxon>Sphingobacteriaceae</taxon>
        <taxon>Sphingobacterium</taxon>
    </lineage>
</organism>
<keyword evidence="8" id="KW-1185">Reference proteome</keyword>
<comment type="similarity">
    <text evidence="1">Belongs to the XseB family.</text>
</comment>
<gene>
    <name evidence="7" type="ORF">DI53_1466</name>
</gene>
<dbReference type="Gene3D" id="1.10.287.1040">
    <property type="entry name" value="Exonuclease VII, small subunit"/>
    <property type="match status" value="1"/>
</dbReference>
<dbReference type="InterPro" id="IPR003761">
    <property type="entry name" value="Exonuc_VII_S"/>
</dbReference>
<dbReference type="GO" id="GO:0008855">
    <property type="term" value="F:exodeoxyribonuclease VII activity"/>
    <property type="evidence" value="ECO:0007669"/>
    <property type="project" value="UniProtKB-UniRule"/>
</dbReference>
<dbReference type="NCBIfam" id="TIGR01280">
    <property type="entry name" value="xseB"/>
    <property type="match status" value="1"/>
</dbReference>
<proteinExistence type="inferred from homology"/>
<comment type="caution">
    <text evidence="7">The sequence shown here is derived from an EMBL/GenBank/DDBJ whole genome shotgun (WGS) entry which is preliminary data.</text>
</comment>
<evidence type="ECO:0000256" key="6">
    <source>
        <dbReference type="NCBIfam" id="TIGR01280"/>
    </source>
</evidence>
<dbReference type="EMBL" id="JJMU01000023">
    <property type="protein sequence ID" value="KGE14792.1"/>
    <property type="molecule type" value="Genomic_DNA"/>
</dbReference>
<keyword evidence="2" id="KW-0963">Cytoplasm</keyword>
<keyword evidence="5" id="KW-0269">Exonuclease</keyword>
<dbReference type="SUPFAM" id="SSF116842">
    <property type="entry name" value="XseB-like"/>
    <property type="match status" value="1"/>
</dbReference>